<evidence type="ECO:0000256" key="8">
    <source>
        <dbReference type="ARBA" id="ARBA00022801"/>
    </source>
</evidence>
<evidence type="ECO:0000256" key="11">
    <source>
        <dbReference type="ARBA" id="ARBA00023316"/>
    </source>
</evidence>
<evidence type="ECO:0000256" key="15">
    <source>
        <dbReference type="RuleBase" id="RU004016"/>
    </source>
</evidence>
<feature type="domain" description="Peptidase S11 D-alanyl-D-alanine carboxypeptidase A N-terminal" evidence="16">
    <location>
        <begin position="42"/>
        <end position="271"/>
    </location>
</feature>
<dbReference type="GO" id="GO:0008360">
    <property type="term" value="P:regulation of cell shape"/>
    <property type="evidence" value="ECO:0007669"/>
    <property type="project" value="UniProtKB-KW"/>
</dbReference>
<evidence type="ECO:0000256" key="2">
    <source>
        <dbReference type="ARBA" id="ARBA00004752"/>
    </source>
</evidence>
<dbReference type="Pfam" id="PF07943">
    <property type="entry name" value="PBP5_C"/>
    <property type="match status" value="1"/>
</dbReference>
<evidence type="ECO:0000256" key="3">
    <source>
        <dbReference type="ARBA" id="ARBA00007164"/>
    </source>
</evidence>
<evidence type="ECO:0000256" key="12">
    <source>
        <dbReference type="ARBA" id="ARBA00034000"/>
    </source>
</evidence>
<evidence type="ECO:0000313" key="19">
    <source>
        <dbReference type="Proteomes" id="UP000254051"/>
    </source>
</evidence>
<dbReference type="EC" id="3.4.16.4" evidence="4"/>
<dbReference type="AlphaFoldDB" id="A0A316A411"/>
<dbReference type="InterPro" id="IPR012338">
    <property type="entry name" value="Beta-lactam/transpept-like"/>
</dbReference>
<sequence length="417" mass="47098">MTKKARSRKKNRITALLLICCITFFTGLPGMKMQMQEVRAETEEPENLYAQSAVLMDADSGRILFSKNGQQEKAMASTTKIMTCILALEYGKLDDEMTVSAYAASQPKVHLGVKKGEKLRLRDLLYSLMLESHNDSAVIIAENIGKSVEGFADMMNAKAKELGCRNTYFITPNGLDAADENGSHHTTAEDLARIMKYCIMESPRKDMFLEITKTANYQFTDCSGKRSYSCTNHNAFLQMMDGALSGKTGFTGDAGYCYVGALERDGRTFIVTLLACGWPNNKSYKWSDTKTLMNYGLERYQYQNIWQDVEPGTLKVYNGIDSQSPFETETEIPLTVVGEDKEWKMLLKDNEKVEMQWKKEEAAEAPIKKGQKVGEIQYTLNGEQLKTYDITAQCSIPEKTGKWYIKTVFGMYFLKDI</sequence>
<dbReference type="GO" id="GO:0071555">
    <property type="term" value="P:cell wall organization"/>
    <property type="evidence" value="ECO:0007669"/>
    <property type="project" value="UniProtKB-KW"/>
</dbReference>
<dbReference type="InterPro" id="IPR015956">
    <property type="entry name" value="Peniciliin-bd_prot_C_sf"/>
</dbReference>
<evidence type="ECO:0000256" key="7">
    <source>
        <dbReference type="ARBA" id="ARBA00022729"/>
    </source>
</evidence>
<feature type="domain" description="Peptidase S11 D-Ala-D-Ala carboxypeptidase A C-terminal" evidence="17">
    <location>
        <begin position="310"/>
        <end position="396"/>
    </location>
</feature>
<comment type="catalytic activity">
    <reaction evidence="12">
        <text>Preferential cleavage: (Ac)2-L-Lys-D-Ala-|-D-Ala. Also transpeptidation of peptidyl-alanyl moieties that are N-acyl substituents of D-alanine.</text>
        <dbReference type="EC" id="3.4.16.4"/>
    </reaction>
</comment>
<evidence type="ECO:0000256" key="10">
    <source>
        <dbReference type="ARBA" id="ARBA00022984"/>
    </source>
</evidence>
<dbReference type="GO" id="GO:0006508">
    <property type="term" value="P:proteolysis"/>
    <property type="evidence" value="ECO:0007669"/>
    <property type="project" value="UniProtKB-KW"/>
</dbReference>
<keyword evidence="5 18" id="KW-0121">Carboxypeptidase</keyword>
<dbReference type="PRINTS" id="PR00725">
    <property type="entry name" value="DADACBPTASE1"/>
</dbReference>
<name>A0A316A411_9FIRM</name>
<dbReference type="PANTHER" id="PTHR21581">
    <property type="entry name" value="D-ALANYL-D-ALANINE CARBOXYPEPTIDASE"/>
    <property type="match status" value="1"/>
</dbReference>
<dbReference type="Pfam" id="PF00768">
    <property type="entry name" value="Peptidase_S11"/>
    <property type="match status" value="1"/>
</dbReference>
<evidence type="ECO:0000256" key="6">
    <source>
        <dbReference type="ARBA" id="ARBA00022670"/>
    </source>
</evidence>
<proteinExistence type="inferred from homology"/>
<dbReference type="InterPro" id="IPR037167">
    <property type="entry name" value="Peptidase_S11_C_sf"/>
</dbReference>
<feature type="active site" evidence="13">
    <location>
        <position position="132"/>
    </location>
</feature>
<evidence type="ECO:0000256" key="1">
    <source>
        <dbReference type="ARBA" id="ARBA00003217"/>
    </source>
</evidence>
<organism evidence="18 19">
    <name type="scientific">Faecalicatena contorta</name>
    <dbReference type="NCBI Taxonomy" id="39482"/>
    <lineage>
        <taxon>Bacteria</taxon>
        <taxon>Bacillati</taxon>
        <taxon>Bacillota</taxon>
        <taxon>Clostridia</taxon>
        <taxon>Lachnospirales</taxon>
        <taxon>Lachnospiraceae</taxon>
        <taxon>Faecalicatena</taxon>
    </lineage>
</organism>
<evidence type="ECO:0000256" key="9">
    <source>
        <dbReference type="ARBA" id="ARBA00022960"/>
    </source>
</evidence>
<keyword evidence="7" id="KW-0732">Signal</keyword>
<dbReference type="Gene3D" id="2.60.410.10">
    <property type="entry name" value="D-Ala-D-Ala carboxypeptidase, C-terminal domain"/>
    <property type="match status" value="1"/>
</dbReference>
<keyword evidence="6" id="KW-0645">Protease</keyword>
<comment type="pathway">
    <text evidence="2">Cell wall biogenesis; peptidoglycan biosynthesis.</text>
</comment>
<dbReference type="SUPFAM" id="SSF69189">
    <property type="entry name" value="Penicillin-binding protein associated domain"/>
    <property type="match status" value="1"/>
</dbReference>
<dbReference type="UniPathway" id="UPA00219"/>
<dbReference type="InterPro" id="IPR012907">
    <property type="entry name" value="Peptidase_S11_C"/>
</dbReference>
<dbReference type="InterPro" id="IPR018044">
    <property type="entry name" value="Peptidase_S11"/>
</dbReference>
<evidence type="ECO:0000259" key="16">
    <source>
        <dbReference type="Pfam" id="PF00768"/>
    </source>
</evidence>
<dbReference type="OrthoDB" id="9791132at2"/>
<feature type="active site" description="Acyl-ester intermediate" evidence="13">
    <location>
        <position position="77"/>
    </location>
</feature>
<dbReference type="RefSeq" id="WP_109708554.1">
    <property type="nucleotide sequence ID" value="NZ_QGDS01000001.1"/>
</dbReference>
<evidence type="ECO:0000256" key="4">
    <source>
        <dbReference type="ARBA" id="ARBA00012448"/>
    </source>
</evidence>
<evidence type="ECO:0000259" key="17">
    <source>
        <dbReference type="Pfam" id="PF07943"/>
    </source>
</evidence>
<dbReference type="GO" id="GO:0009252">
    <property type="term" value="P:peptidoglycan biosynthetic process"/>
    <property type="evidence" value="ECO:0007669"/>
    <property type="project" value="UniProtKB-UniPathway"/>
</dbReference>
<dbReference type="GO" id="GO:0009002">
    <property type="term" value="F:serine-type D-Ala-D-Ala carboxypeptidase activity"/>
    <property type="evidence" value="ECO:0007669"/>
    <property type="project" value="UniProtKB-EC"/>
</dbReference>
<keyword evidence="19" id="KW-1185">Reference proteome</keyword>
<reference evidence="19" key="1">
    <citation type="submission" date="2017-07" db="EMBL/GenBank/DDBJ databases">
        <authorList>
            <person name="Varghese N."/>
            <person name="Submissions S."/>
        </authorList>
    </citation>
    <scope>NUCLEOTIDE SEQUENCE [LARGE SCALE GENOMIC DNA]</scope>
    <source>
        <strain evidence="19">NLAE-zl-C134</strain>
    </source>
</reference>
<feature type="active site" description="Proton acceptor" evidence="13">
    <location>
        <position position="80"/>
    </location>
</feature>
<keyword evidence="9" id="KW-0133">Cell shape</keyword>
<evidence type="ECO:0000256" key="14">
    <source>
        <dbReference type="PIRSR" id="PIRSR618044-2"/>
    </source>
</evidence>
<comment type="function">
    <text evidence="1">Removes C-terminal D-alanyl residues from sugar-peptide cell wall precursors.</text>
</comment>
<dbReference type="SUPFAM" id="SSF56601">
    <property type="entry name" value="beta-lactamase/transpeptidase-like"/>
    <property type="match status" value="1"/>
</dbReference>
<protein>
    <recommendedName>
        <fullName evidence="4">serine-type D-Ala-D-Ala carboxypeptidase</fullName>
        <ecNumber evidence="4">3.4.16.4</ecNumber>
    </recommendedName>
</protein>
<comment type="similarity">
    <text evidence="3 15">Belongs to the peptidase S11 family.</text>
</comment>
<keyword evidence="11" id="KW-0961">Cell wall biogenesis/degradation</keyword>
<gene>
    <name evidence="18" type="ORF">SAMN05216529_101434</name>
</gene>
<dbReference type="PANTHER" id="PTHR21581:SF33">
    <property type="entry name" value="D-ALANYL-D-ALANINE CARBOXYPEPTIDASE DACB"/>
    <property type="match status" value="1"/>
</dbReference>
<evidence type="ECO:0000256" key="13">
    <source>
        <dbReference type="PIRSR" id="PIRSR618044-1"/>
    </source>
</evidence>
<evidence type="ECO:0000313" key="18">
    <source>
        <dbReference type="EMBL" id="SUQ12537.1"/>
    </source>
</evidence>
<feature type="binding site" evidence="14">
    <location>
        <position position="247"/>
    </location>
    <ligand>
        <name>substrate</name>
    </ligand>
</feature>
<dbReference type="EMBL" id="UHJJ01000001">
    <property type="protein sequence ID" value="SUQ12537.1"/>
    <property type="molecule type" value="Genomic_DNA"/>
</dbReference>
<dbReference type="Gene3D" id="3.40.710.10">
    <property type="entry name" value="DD-peptidase/beta-lactamase superfamily"/>
    <property type="match status" value="1"/>
</dbReference>
<dbReference type="InterPro" id="IPR001967">
    <property type="entry name" value="Peptidase_S11_N"/>
</dbReference>
<dbReference type="Proteomes" id="UP000254051">
    <property type="component" value="Unassembled WGS sequence"/>
</dbReference>
<evidence type="ECO:0000256" key="5">
    <source>
        <dbReference type="ARBA" id="ARBA00022645"/>
    </source>
</evidence>
<keyword evidence="8" id="KW-0378">Hydrolase</keyword>
<accession>A0A316A411</accession>
<keyword evidence="10" id="KW-0573">Peptidoglycan synthesis</keyword>